<comment type="caution">
    <text evidence="2">The sequence shown here is derived from an EMBL/GenBank/DDBJ whole genome shotgun (WGS) entry which is preliminary data.</text>
</comment>
<evidence type="ECO:0000313" key="3">
    <source>
        <dbReference type="Proteomes" id="UP001266305"/>
    </source>
</evidence>
<organism evidence="2 3">
    <name type="scientific">Saguinus oedipus</name>
    <name type="common">Cotton-top tamarin</name>
    <name type="synonym">Oedipomidas oedipus</name>
    <dbReference type="NCBI Taxonomy" id="9490"/>
    <lineage>
        <taxon>Eukaryota</taxon>
        <taxon>Metazoa</taxon>
        <taxon>Chordata</taxon>
        <taxon>Craniata</taxon>
        <taxon>Vertebrata</taxon>
        <taxon>Euteleostomi</taxon>
        <taxon>Mammalia</taxon>
        <taxon>Eutheria</taxon>
        <taxon>Euarchontoglires</taxon>
        <taxon>Primates</taxon>
        <taxon>Haplorrhini</taxon>
        <taxon>Platyrrhini</taxon>
        <taxon>Cebidae</taxon>
        <taxon>Callitrichinae</taxon>
        <taxon>Saguinus</taxon>
    </lineage>
</organism>
<protein>
    <submittedName>
        <fullName evidence="2">Protein angel 1</fullName>
    </submittedName>
</protein>
<evidence type="ECO:0000256" key="1">
    <source>
        <dbReference type="SAM" id="MobiDB-lite"/>
    </source>
</evidence>
<feature type="region of interest" description="Disordered" evidence="1">
    <location>
        <begin position="1"/>
        <end position="37"/>
    </location>
</feature>
<gene>
    <name evidence="2" type="primary">ANGEL1_2</name>
    <name evidence="2" type="ORF">P7K49_018358</name>
</gene>
<proteinExistence type="predicted"/>
<sequence>MGSAESAPWESGRGSSSGRGECPNSRRGRRVGPGRSMAEVLEAPDAFFTCRKNALLAKSSSSQVEGDFAMAPRGPDQEECEGLLQQWREEGSSQVLSTASEGPLIDKGLAQSSLALLMDNPGEENAALEDKWSSRQLSDLRAAENLDEPFPEILEEEPLPEVEGSMWAAIPMQTDPQYADCVVLPVGALATEQWEEDPAVVAWSVAPEPLPQEEAPIWPFEGLGQLQPPPLEIPYHGESDNWLSEPREQGVSGMGRAIAKEKIL</sequence>
<name>A0ABQ9V5M3_SAGOE</name>
<evidence type="ECO:0000313" key="2">
    <source>
        <dbReference type="EMBL" id="KAK2104502.1"/>
    </source>
</evidence>
<keyword evidence="3" id="KW-1185">Reference proteome</keyword>
<accession>A0ABQ9V5M3</accession>
<reference evidence="2 3" key="1">
    <citation type="submission" date="2023-05" db="EMBL/GenBank/DDBJ databases">
        <title>B98-5 Cell Line De Novo Hybrid Assembly: An Optical Mapping Approach.</title>
        <authorList>
            <person name="Kananen K."/>
            <person name="Auerbach J.A."/>
            <person name="Kautto E."/>
            <person name="Blachly J.S."/>
        </authorList>
    </citation>
    <scope>NUCLEOTIDE SEQUENCE [LARGE SCALE GENOMIC DNA]</scope>
    <source>
        <strain evidence="2">B95-8</strain>
        <tissue evidence="2">Cell line</tissue>
    </source>
</reference>
<dbReference type="EMBL" id="JASSZA010000008">
    <property type="protein sequence ID" value="KAK2104502.1"/>
    <property type="molecule type" value="Genomic_DNA"/>
</dbReference>
<feature type="compositionally biased region" description="Low complexity" evidence="1">
    <location>
        <begin position="11"/>
        <end position="20"/>
    </location>
</feature>
<dbReference type="Proteomes" id="UP001266305">
    <property type="component" value="Unassembled WGS sequence"/>
</dbReference>
<feature type="region of interest" description="Disordered" evidence="1">
    <location>
        <begin position="228"/>
        <end position="264"/>
    </location>
</feature>